<evidence type="ECO:0000313" key="12">
    <source>
        <dbReference type="EMBL" id="GAN32365.1"/>
    </source>
</evidence>
<dbReference type="Pfam" id="PF01210">
    <property type="entry name" value="NAD_Gly3P_dh_N"/>
    <property type="match status" value="1"/>
</dbReference>
<dbReference type="Proteomes" id="UP000032309">
    <property type="component" value="Unassembled WGS sequence"/>
</dbReference>
<feature type="binding site" evidence="7">
    <location>
        <position position="195"/>
    </location>
    <ligand>
        <name>sn-glycerol 3-phosphate</name>
        <dbReference type="ChEBI" id="CHEBI:57597"/>
    </ligand>
</feature>
<dbReference type="InterPro" id="IPR006109">
    <property type="entry name" value="G3P_DH_NAD-dep_C"/>
</dbReference>
<evidence type="ECO:0000256" key="5">
    <source>
        <dbReference type="ARBA" id="ARBA00023209"/>
    </source>
</evidence>
<feature type="binding site" evidence="7">
    <location>
        <position position="144"/>
    </location>
    <ligand>
        <name>NADPH</name>
        <dbReference type="ChEBI" id="CHEBI:57783"/>
    </ligand>
</feature>
<comment type="similarity">
    <text evidence="1 7 8">Belongs to the NAD-dependent glycerol-3-phosphate dehydrogenase family.</text>
</comment>
<feature type="binding site" evidence="7">
    <location>
        <position position="259"/>
    </location>
    <ligand>
        <name>sn-glycerol 3-phosphate</name>
        <dbReference type="ChEBI" id="CHEBI:57597"/>
    </ligand>
</feature>
<feature type="binding site" evidence="7">
    <location>
        <position position="140"/>
    </location>
    <ligand>
        <name>sn-glycerol 3-phosphate</name>
        <dbReference type="ChEBI" id="CHEBI:57597"/>
    </ligand>
</feature>
<comment type="function">
    <text evidence="7">Catalyzes the reduction of the glycolytic intermediate dihydroxyacetone phosphate (DHAP) to sn-glycerol 3-phosphate (G3P), the key precursor for phospholipid synthesis.</text>
</comment>
<keyword evidence="7 8" id="KW-0520">NAD</keyword>
<feature type="binding site" evidence="7">
    <location>
        <position position="248"/>
    </location>
    <ligand>
        <name>sn-glycerol 3-phosphate</name>
        <dbReference type="ChEBI" id="CHEBI:57597"/>
    </ligand>
</feature>
<evidence type="ECO:0000256" key="4">
    <source>
        <dbReference type="ARBA" id="ARBA00023098"/>
    </source>
</evidence>
<dbReference type="InterPro" id="IPR036291">
    <property type="entry name" value="NAD(P)-bd_dom_sf"/>
</dbReference>
<feature type="binding site" evidence="7">
    <location>
        <position position="112"/>
    </location>
    <ligand>
        <name>NADPH</name>
        <dbReference type="ChEBI" id="CHEBI:57783"/>
    </ligand>
</feature>
<keyword evidence="7" id="KW-0547">Nucleotide-binding</keyword>
<dbReference type="PANTHER" id="PTHR11728">
    <property type="entry name" value="GLYCEROL-3-PHOSPHATE DEHYDROGENASE"/>
    <property type="match status" value="1"/>
</dbReference>
<keyword evidence="5 7" id="KW-0594">Phospholipid biosynthesis</keyword>
<feature type="active site" description="Proton acceptor" evidence="7">
    <location>
        <position position="195"/>
    </location>
</feature>
<keyword evidence="4 7" id="KW-0443">Lipid metabolism</keyword>
<dbReference type="EMBL" id="BAFN01000001">
    <property type="protein sequence ID" value="GAN32365.1"/>
    <property type="molecule type" value="Genomic_DNA"/>
</dbReference>
<dbReference type="PROSITE" id="PS00957">
    <property type="entry name" value="NAD_G3PDH"/>
    <property type="match status" value="1"/>
</dbReference>
<feature type="binding site" evidence="7">
    <location>
        <position position="283"/>
    </location>
    <ligand>
        <name>NADPH</name>
        <dbReference type="ChEBI" id="CHEBI:57783"/>
    </ligand>
</feature>
<feature type="binding site" evidence="7">
    <location>
        <position position="260"/>
    </location>
    <ligand>
        <name>sn-glycerol 3-phosphate</name>
        <dbReference type="ChEBI" id="CHEBI:57597"/>
    </ligand>
</feature>
<keyword evidence="7" id="KW-0521">NADP</keyword>
<evidence type="ECO:0000256" key="6">
    <source>
        <dbReference type="ARBA" id="ARBA00023264"/>
    </source>
</evidence>
<protein>
    <recommendedName>
        <fullName evidence="7">Glycerol-3-phosphate dehydrogenase [NAD(P)+]</fullName>
        <ecNumber evidence="7">1.1.1.94</ecNumber>
    </recommendedName>
    <alternativeName>
        <fullName evidence="7">NAD(P)(+)-dependent glycerol-3-phosphate dehydrogenase</fullName>
    </alternativeName>
    <alternativeName>
        <fullName evidence="7">NAD(P)H-dependent dihydroxyacetone-phosphate reductase</fullName>
    </alternativeName>
</protein>
<feature type="domain" description="Glycerol-3-phosphate dehydrogenase NAD-dependent N-terminal" evidence="10">
    <location>
        <begin position="9"/>
        <end position="162"/>
    </location>
</feature>
<sequence>MTSKSFMKKITVIGNGGWGTTLAILLHKKGYAVTLWGADASYVNCLLEKKENVKFLKGIPIPEGISITSDISNKLMDAELIISATPTPYLRSVLTKFKGIFVHGIPIVSVTKGIENDTLMRPSAIITNVLGDHPISLLLGPSHAQEVARGLPTTVVASSIDGNLARLVQEVFSTERFRVYTNPDMVGVELGAAMKNVIAIAAGICDGLKFGDNSKAALISRGLVEISRLGIAMGSQRSTFSGLTGLGDLITTCISPYGRNRWVGEQIGKGKKLQEILEKMEQIAEGVWTTKSVLALSHKFKVEMPITKEIYNVLFTDKNPLEAVSNLMMRAPKSEIEELI</sequence>
<name>A0ABQ0JUH9_9BACT</name>
<evidence type="ECO:0000256" key="9">
    <source>
        <dbReference type="RuleBase" id="RU000439"/>
    </source>
</evidence>
<comment type="caution">
    <text evidence="7">Lacks conserved residue(s) required for the propagation of feature annotation.</text>
</comment>
<comment type="caution">
    <text evidence="12">The sequence shown here is derived from an EMBL/GenBank/DDBJ whole genome shotgun (WGS) entry which is preliminary data.</text>
</comment>
<feature type="binding site" evidence="7">
    <location>
        <position position="259"/>
    </location>
    <ligand>
        <name>NADPH</name>
        <dbReference type="ChEBI" id="CHEBI:57783"/>
    </ligand>
</feature>
<dbReference type="InterPro" id="IPR011128">
    <property type="entry name" value="G3P_DH_NAD-dep_N"/>
</dbReference>
<organism evidence="12 13">
    <name type="scientific">Candidatus Brocadia sinica JPN1</name>
    <dbReference type="NCBI Taxonomy" id="1197129"/>
    <lineage>
        <taxon>Bacteria</taxon>
        <taxon>Pseudomonadati</taxon>
        <taxon>Planctomycetota</taxon>
        <taxon>Candidatus Brocadiia</taxon>
        <taxon>Candidatus Brocadiales</taxon>
        <taxon>Candidatus Brocadiaceae</taxon>
        <taxon>Candidatus Brocadia</taxon>
    </lineage>
</organism>
<evidence type="ECO:0000256" key="1">
    <source>
        <dbReference type="ARBA" id="ARBA00011009"/>
    </source>
</evidence>
<dbReference type="HAMAP" id="MF_00394">
    <property type="entry name" value="NAD_Glyc3P_dehydrog"/>
    <property type="match status" value="1"/>
</dbReference>
<feature type="binding site" evidence="7">
    <location>
        <position position="18"/>
    </location>
    <ligand>
        <name>NADPH</name>
        <dbReference type="ChEBI" id="CHEBI:57783"/>
    </ligand>
</feature>
<reference evidence="13" key="1">
    <citation type="journal article" date="2015" name="Genome Announc.">
        <title>Draft Genome Sequence of an Anaerobic Ammonium-Oxidizing Bacterium, "Candidatus Brocadia sinica".</title>
        <authorList>
            <person name="Oshiki M."/>
            <person name="Shinyako-Hata K."/>
            <person name="Satoh H."/>
            <person name="Okabe S."/>
        </authorList>
    </citation>
    <scope>NUCLEOTIDE SEQUENCE [LARGE SCALE GENOMIC DNA]</scope>
    <source>
        <strain evidence="13">JPN1</strain>
    </source>
</reference>
<keyword evidence="2 7" id="KW-0444">Lipid biosynthesis</keyword>
<gene>
    <name evidence="7" type="primary">gpsA</name>
    <name evidence="12" type="ORF">BROSI_A0877</name>
</gene>
<dbReference type="Gene3D" id="1.10.1040.10">
    <property type="entry name" value="N-(1-d-carboxylethyl)-l-norvaline Dehydrogenase, domain 2"/>
    <property type="match status" value="1"/>
</dbReference>
<feature type="binding site" evidence="7">
    <location>
        <position position="112"/>
    </location>
    <ligand>
        <name>sn-glycerol 3-phosphate</name>
        <dbReference type="ChEBI" id="CHEBI:57597"/>
    </ligand>
</feature>
<comment type="catalytic activity">
    <reaction evidence="7">
        <text>sn-glycerol 3-phosphate + NAD(+) = dihydroxyacetone phosphate + NADH + H(+)</text>
        <dbReference type="Rhea" id="RHEA:11092"/>
        <dbReference type="ChEBI" id="CHEBI:15378"/>
        <dbReference type="ChEBI" id="CHEBI:57540"/>
        <dbReference type="ChEBI" id="CHEBI:57597"/>
        <dbReference type="ChEBI" id="CHEBI:57642"/>
        <dbReference type="ChEBI" id="CHEBI:57945"/>
        <dbReference type="EC" id="1.1.1.94"/>
    </reaction>
</comment>
<dbReference type="SUPFAM" id="SSF48179">
    <property type="entry name" value="6-phosphogluconate dehydrogenase C-terminal domain-like"/>
    <property type="match status" value="1"/>
</dbReference>
<evidence type="ECO:0000256" key="8">
    <source>
        <dbReference type="RuleBase" id="RU000437"/>
    </source>
</evidence>
<keyword evidence="13" id="KW-1185">Reference proteome</keyword>
<evidence type="ECO:0000313" key="13">
    <source>
        <dbReference type="Proteomes" id="UP000032309"/>
    </source>
</evidence>
<dbReference type="InterPro" id="IPR013328">
    <property type="entry name" value="6PGD_dom2"/>
</dbReference>
<keyword evidence="7" id="KW-0963">Cytoplasm</keyword>
<keyword evidence="6 7" id="KW-1208">Phospholipid metabolism</keyword>
<evidence type="ECO:0000256" key="3">
    <source>
        <dbReference type="ARBA" id="ARBA00023002"/>
    </source>
</evidence>
<evidence type="ECO:0000256" key="2">
    <source>
        <dbReference type="ARBA" id="ARBA00022516"/>
    </source>
</evidence>
<dbReference type="Gene3D" id="3.40.50.720">
    <property type="entry name" value="NAD(P)-binding Rossmann-like Domain"/>
    <property type="match status" value="1"/>
</dbReference>
<dbReference type="Pfam" id="PF07479">
    <property type="entry name" value="NAD_Gly3P_dh_C"/>
    <property type="match status" value="1"/>
</dbReference>
<feature type="binding site" evidence="7">
    <location>
        <position position="285"/>
    </location>
    <ligand>
        <name>NADPH</name>
        <dbReference type="ChEBI" id="CHEBI:57783"/>
    </ligand>
</feature>
<dbReference type="PANTHER" id="PTHR11728:SF1">
    <property type="entry name" value="GLYCEROL-3-PHOSPHATE DEHYDROGENASE [NAD(+)] 2, CHLOROPLASTIC"/>
    <property type="match status" value="1"/>
</dbReference>
<dbReference type="EC" id="1.1.1.94" evidence="7"/>
<dbReference type="SUPFAM" id="SSF51735">
    <property type="entry name" value="NAD(P)-binding Rossmann-fold domains"/>
    <property type="match status" value="1"/>
</dbReference>
<feature type="domain" description="Glycerol-3-phosphate dehydrogenase NAD-dependent C-terminal" evidence="11">
    <location>
        <begin position="184"/>
        <end position="324"/>
    </location>
</feature>
<comment type="pathway">
    <text evidence="7">Membrane lipid metabolism; glycerophospholipid metabolism.</text>
</comment>
<dbReference type="InterPro" id="IPR006168">
    <property type="entry name" value="G3P_DH_NAD-dep"/>
</dbReference>
<feature type="binding site" evidence="7">
    <location>
        <position position="142"/>
    </location>
    <ligand>
        <name>sn-glycerol 3-phosphate</name>
        <dbReference type="ChEBI" id="CHEBI:57597"/>
    </ligand>
</feature>
<evidence type="ECO:0000256" key="7">
    <source>
        <dbReference type="HAMAP-Rule" id="MF_00394"/>
    </source>
</evidence>
<comment type="subcellular location">
    <subcellularLocation>
        <location evidence="7">Cytoplasm</location>
    </subcellularLocation>
</comment>
<accession>A0ABQ0JUH9</accession>
<dbReference type="PIRSF" id="PIRSF000114">
    <property type="entry name" value="Glycerol-3-P_dh"/>
    <property type="match status" value="1"/>
</dbReference>
<keyword evidence="3 7" id="KW-0560">Oxidoreductase</keyword>
<dbReference type="NCBIfam" id="NF000942">
    <property type="entry name" value="PRK00094.1-4"/>
    <property type="match status" value="1"/>
</dbReference>
<evidence type="ECO:0000259" key="10">
    <source>
        <dbReference type="Pfam" id="PF01210"/>
    </source>
</evidence>
<proteinExistence type="inferred from homology"/>
<dbReference type="PRINTS" id="PR00077">
    <property type="entry name" value="GPDHDRGNASE"/>
</dbReference>
<dbReference type="NCBIfam" id="NF000940">
    <property type="entry name" value="PRK00094.1-2"/>
    <property type="match status" value="1"/>
</dbReference>
<comment type="catalytic activity">
    <reaction evidence="7 9">
        <text>sn-glycerol 3-phosphate + NADP(+) = dihydroxyacetone phosphate + NADPH + H(+)</text>
        <dbReference type="Rhea" id="RHEA:11096"/>
        <dbReference type="ChEBI" id="CHEBI:15378"/>
        <dbReference type="ChEBI" id="CHEBI:57597"/>
        <dbReference type="ChEBI" id="CHEBI:57642"/>
        <dbReference type="ChEBI" id="CHEBI:57783"/>
        <dbReference type="ChEBI" id="CHEBI:58349"/>
        <dbReference type="EC" id="1.1.1.94"/>
    </reaction>
</comment>
<evidence type="ECO:0000259" key="11">
    <source>
        <dbReference type="Pfam" id="PF07479"/>
    </source>
</evidence>
<dbReference type="InterPro" id="IPR008927">
    <property type="entry name" value="6-PGluconate_DH-like_C_sf"/>
</dbReference>